<dbReference type="Proteomes" id="UP000230607">
    <property type="component" value="Chromosome 1"/>
</dbReference>
<proteinExistence type="predicted"/>
<evidence type="ECO:0000313" key="3">
    <source>
        <dbReference type="EMBL" id="SMH71448.1"/>
    </source>
</evidence>
<evidence type="ECO:0000313" key="4">
    <source>
        <dbReference type="Proteomes" id="UP000230607"/>
    </source>
</evidence>
<gene>
    <name evidence="3" type="ORF">NCS_11255</name>
</gene>
<dbReference type="SUPFAM" id="SSF52172">
    <property type="entry name" value="CheY-like"/>
    <property type="match status" value="1"/>
</dbReference>
<dbReference type="SMART" id="SM00448">
    <property type="entry name" value="REC"/>
    <property type="match status" value="1"/>
</dbReference>
<accession>A0A2H1FFA7</accession>
<dbReference type="EMBL" id="LT841358">
    <property type="protein sequence ID" value="SMH71448.1"/>
    <property type="molecule type" value="Genomic_DNA"/>
</dbReference>
<keyword evidence="4" id="KW-1185">Reference proteome</keyword>
<protein>
    <submittedName>
        <fullName evidence="3">Putative signal transduction response regulator</fullName>
    </submittedName>
</protein>
<dbReference type="Pfam" id="PF00072">
    <property type="entry name" value="Response_reg"/>
    <property type="match status" value="1"/>
</dbReference>
<name>A0A2H1FFA7_9ARCH</name>
<dbReference type="RefSeq" id="WP_157927416.1">
    <property type="nucleotide sequence ID" value="NZ_LT841358.1"/>
</dbReference>
<dbReference type="InterPro" id="IPR001789">
    <property type="entry name" value="Sig_transdc_resp-reg_receiver"/>
</dbReference>
<dbReference type="Gene3D" id="3.40.50.2300">
    <property type="match status" value="1"/>
</dbReference>
<dbReference type="PANTHER" id="PTHR44591">
    <property type="entry name" value="STRESS RESPONSE REGULATOR PROTEIN 1"/>
    <property type="match status" value="1"/>
</dbReference>
<dbReference type="InterPro" id="IPR011006">
    <property type="entry name" value="CheY-like_superfamily"/>
</dbReference>
<dbReference type="OrthoDB" id="2830at2157"/>
<keyword evidence="1" id="KW-0597">Phosphoprotein</keyword>
<dbReference type="PROSITE" id="PS50110">
    <property type="entry name" value="RESPONSE_REGULATORY"/>
    <property type="match status" value="1"/>
</dbReference>
<organism evidence="3 4">
    <name type="scientific">Candidatus Nitrosotalea okcheonensis</name>
    <dbReference type="NCBI Taxonomy" id="1903276"/>
    <lineage>
        <taxon>Archaea</taxon>
        <taxon>Nitrososphaerota</taxon>
        <taxon>Nitrososphaeria</taxon>
        <taxon>Nitrosotaleales</taxon>
        <taxon>Nitrosotaleaceae</taxon>
        <taxon>Nitrosotalea</taxon>
    </lineage>
</organism>
<dbReference type="GO" id="GO:0000160">
    <property type="term" value="P:phosphorelay signal transduction system"/>
    <property type="evidence" value="ECO:0007669"/>
    <property type="project" value="InterPro"/>
</dbReference>
<evidence type="ECO:0000259" key="2">
    <source>
        <dbReference type="PROSITE" id="PS50110"/>
    </source>
</evidence>
<dbReference type="AlphaFoldDB" id="A0A2H1FFA7"/>
<sequence>MKKILVVDDEPDITTSVRNGLERKGFEVHTHNDPLKALENFKPDVYDLMLIDIRMPKMSGFELYREIKKKNEGKTKICFFTAFEVYYEEFRKMFPNLEVKCFIRKPITINDLVTHINSELERK</sequence>
<dbReference type="PANTHER" id="PTHR44591:SF3">
    <property type="entry name" value="RESPONSE REGULATORY DOMAIN-CONTAINING PROTEIN"/>
    <property type="match status" value="1"/>
</dbReference>
<reference evidence="4" key="1">
    <citation type="submission" date="2017-03" db="EMBL/GenBank/DDBJ databases">
        <authorList>
            <person name="Herbold C."/>
        </authorList>
    </citation>
    <scope>NUCLEOTIDE SEQUENCE [LARGE SCALE GENOMIC DNA]</scope>
</reference>
<dbReference type="InterPro" id="IPR050595">
    <property type="entry name" value="Bact_response_regulator"/>
</dbReference>
<feature type="domain" description="Response regulatory" evidence="2">
    <location>
        <begin position="3"/>
        <end position="120"/>
    </location>
</feature>
<evidence type="ECO:0000256" key="1">
    <source>
        <dbReference type="ARBA" id="ARBA00022553"/>
    </source>
</evidence>